<dbReference type="STRING" id="2769.R7QTL2"/>
<dbReference type="CDD" id="cd18787">
    <property type="entry name" value="SF2_C_DEAD"/>
    <property type="match status" value="1"/>
</dbReference>
<keyword evidence="3 6" id="KW-0347">Helicase</keyword>
<evidence type="ECO:0000256" key="6">
    <source>
        <dbReference type="RuleBase" id="RU000492"/>
    </source>
</evidence>
<name>R7QTL2_CHOCR</name>
<feature type="domain" description="DEAD-box RNA helicase Q" evidence="10">
    <location>
        <begin position="37"/>
        <end position="65"/>
    </location>
</feature>
<dbReference type="InterPro" id="IPR014001">
    <property type="entry name" value="Helicase_ATP-bd"/>
</dbReference>
<evidence type="ECO:0000259" key="9">
    <source>
        <dbReference type="PROSITE" id="PS51194"/>
    </source>
</evidence>
<keyword evidence="4 6" id="KW-0067">ATP-binding</keyword>
<gene>
    <name evidence="11" type="ORF">CHC_T00010014001</name>
</gene>
<dbReference type="SUPFAM" id="SSF52540">
    <property type="entry name" value="P-loop containing nucleoside triphosphate hydrolases"/>
    <property type="match status" value="1"/>
</dbReference>
<dbReference type="InterPro" id="IPR001650">
    <property type="entry name" value="Helicase_C-like"/>
</dbReference>
<evidence type="ECO:0000256" key="3">
    <source>
        <dbReference type="ARBA" id="ARBA00022806"/>
    </source>
</evidence>
<dbReference type="OMA" id="IMIFTDT"/>
<dbReference type="PROSITE" id="PS00039">
    <property type="entry name" value="DEAD_ATP_HELICASE"/>
    <property type="match status" value="1"/>
</dbReference>
<keyword evidence="1 6" id="KW-0547">Nucleotide-binding</keyword>
<evidence type="ECO:0000313" key="11">
    <source>
        <dbReference type="EMBL" id="CDF41023.1"/>
    </source>
</evidence>
<dbReference type="InterPro" id="IPR011545">
    <property type="entry name" value="DEAD/DEAH_box_helicase_dom"/>
</dbReference>
<dbReference type="GO" id="GO:0016787">
    <property type="term" value="F:hydrolase activity"/>
    <property type="evidence" value="ECO:0007669"/>
    <property type="project" value="UniProtKB-KW"/>
</dbReference>
<feature type="compositionally biased region" description="Basic residues" evidence="7">
    <location>
        <begin position="447"/>
        <end position="464"/>
    </location>
</feature>
<dbReference type="Proteomes" id="UP000012073">
    <property type="component" value="Unassembled WGS sequence"/>
</dbReference>
<dbReference type="PROSITE" id="PS51192">
    <property type="entry name" value="HELICASE_ATP_BIND_1"/>
    <property type="match status" value="1"/>
</dbReference>
<dbReference type="AlphaFoldDB" id="R7QTL2"/>
<evidence type="ECO:0000259" key="8">
    <source>
        <dbReference type="PROSITE" id="PS51192"/>
    </source>
</evidence>
<feature type="region of interest" description="Disordered" evidence="7">
    <location>
        <begin position="439"/>
        <end position="464"/>
    </location>
</feature>
<feature type="short sequence motif" description="Q motif" evidence="5">
    <location>
        <begin position="37"/>
        <end position="65"/>
    </location>
</feature>
<dbReference type="GO" id="GO:0005524">
    <property type="term" value="F:ATP binding"/>
    <property type="evidence" value="ECO:0007669"/>
    <property type="project" value="UniProtKB-KW"/>
</dbReference>
<evidence type="ECO:0000256" key="2">
    <source>
        <dbReference type="ARBA" id="ARBA00022801"/>
    </source>
</evidence>
<comment type="similarity">
    <text evidence="6">Belongs to the DEAD box helicase family.</text>
</comment>
<dbReference type="Gramene" id="CDF41023">
    <property type="protein sequence ID" value="CDF41023"/>
    <property type="gene ID" value="CHC_T00010014001"/>
</dbReference>
<dbReference type="Pfam" id="PF00270">
    <property type="entry name" value="DEAD"/>
    <property type="match status" value="1"/>
</dbReference>
<dbReference type="InterPro" id="IPR000629">
    <property type="entry name" value="RNA-helicase_DEAD-box_CS"/>
</dbReference>
<keyword evidence="12" id="KW-1185">Reference proteome</keyword>
<evidence type="ECO:0000256" key="1">
    <source>
        <dbReference type="ARBA" id="ARBA00022741"/>
    </source>
</evidence>
<feature type="domain" description="Helicase ATP-binding" evidence="8">
    <location>
        <begin position="68"/>
        <end position="239"/>
    </location>
</feature>
<dbReference type="Gene3D" id="3.40.50.300">
    <property type="entry name" value="P-loop containing nucleotide triphosphate hydrolases"/>
    <property type="match status" value="2"/>
</dbReference>
<sequence length="464" mass="51325">MRKGPRRSTPVRRRHCLHLLGVGRPSPKYATAFTRMAAFAALGISSWLQRACKTLGILTPTPVQRACIPAILSGRDVVGAAETGTGKTAAFVLPILDAVGRDPYGIAAIILTPTRELAFQIAQHVSALGAPIGIREYTLVGGVHELAQAAALEKRPHVVVATPGRLALMIRRGVVDLARVRFLVLDEADRLLDPSYVDDLKAVVGECDSEKRQTLMFSATMTASLRELQEVAMGANAMRFDARENRYATVEGLMQTYLFVPQHLKECYLVYLLKERFEKESVIVFVSRCETAELIVAMLNLLGMKKVAALHSDMKQTRRIEALQKFKGQSVRALVATDLASRGLDIPACEVVVNYDVPRQAATYVHRVGRTARAGKEGIAVSFVTQSDVELVHAIEARTEKKLEKIEDVKEELVMKELSNTLKARQIVKMNLDESGFLEQGDAKREGARKRAKRRKKERSKTSK</sequence>
<proteinExistence type="inferred from homology"/>
<reference evidence="12" key="1">
    <citation type="journal article" date="2013" name="Proc. Natl. Acad. Sci. U.S.A.">
        <title>Genome structure and metabolic features in the red seaweed Chondrus crispus shed light on evolution of the Archaeplastida.</title>
        <authorList>
            <person name="Collen J."/>
            <person name="Porcel B."/>
            <person name="Carre W."/>
            <person name="Ball S.G."/>
            <person name="Chaparro C."/>
            <person name="Tonon T."/>
            <person name="Barbeyron T."/>
            <person name="Michel G."/>
            <person name="Noel B."/>
            <person name="Valentin K."/>
            <person name="Elias M."/>
            <person name="Artiguenave F."/>
            <person name="Arun A."/>
            <person name="Aury J.M."/>
            <person name="Barbosa-Neto J.F."/>
            <person name="Bothwell J.H."/>
            <person name="Bouget F.Y."/>
            <person name="Brillet L."/>
            <person name="Cabello-Hurtado F."/>
            <person name="Capella-Gutierrez S."/>
            <person name="Charrier B."/>
            <person name="Cladiere L."/>
            <person name="Cock J.M."/>
            <person name="Coelho S.M."/>
            <person name="Colleoni C."/>
            <person name="Czjzek M."/>
            <person name="Da Silva C."/>
            <person name="Delage L."/>
            <person name="Denoeud F."/>
            <person name="Deschamps P."/>
            <person name="Dittami S.M."/>
            <person name="Gabaldon T."/>
            <person name="Gachon C.M."/>
            <person name="Groisillier A."/>
            <person name="Herve C."/>
            <person name="Jabbari K."/>
            <person name="Katinka M."/>
            <person name="Kloareg B."/>
            <person name="Kowalczyk N."/>
            <person name="Labadie K."/>
            <person name="Leblanc C."/>
            <person name="Lopez P.J."/>
            <person name="McLachlan D.H."/>
            <person name="Meslet-Cladiere L."/>
            <person name="Moustafa A."/>
            <person name="Nehr Z."/>
            <person name="Nyvall Collen P."/>
            <person name="Panaud O."/>
            <person name="Partensky F."/>
            <person name="Poulain J."/>
            <person name="Rensing S.A."/>
            <person name="Rousvoal S."/>
            <person name="Samson G."/>
            <person name="Symeonidi A."/>
            <person name="Weissenbach J."/>
            <person name="Zambounis A."/>
            <person name="Wincker P."/>
            <person name="Boyen C."/>
        </authorList>
    </citation>
    <scope>NUCLEOTIDE SEQUENCE [LARGE SCALE GENOMIC DNA]</scope>
    <source>
        <strain evidence="12">cv. Stackhouse</strain>
    </source>
</reference>
<dbReference type="SMART" id="SM00487">
    <property type="entry name" value="DEXDc"/>
    <property type="match status" value="1"/>
</dbReference>
<feature type="domain" description="Helicase C-terminal" evidence="9">
    <location>
        <begin position="272"/>
        <end position="414"/>
    </location>
</feature>
<dbReference type="RefSeq" id="XP_005711317.1">
    <property type="nucleotide sequence ID" value="XM_005711260.1"/>
</dbReference>
<dbReference type="PROSITE" id="PS51194">
    <property type="entry name" value="HELICASE_CTER"/>
    <property type="match status" value="1"/>
</dbReference>
<dbReference type="GO" id="GO:0003724">
    <property type="term" value="F:RNA helicase activity"/>
    <property type="evidence" value="ECO:0007669"/>
    <property type="project" value="InterPro"/>
</dbReference>
<dbReference type="Pfam" id="PF00271">
    <property type="entry name" value="Helicase_C"/>
    <property type="match status" value="1"/>
</dbReference>
<accession>R7QTL2</accession>
<keyword evidence="2 6" id="KW-0378">Hydrolase</keyword>
<dbReference type="PROSITE" id="PS51195">
    <property type="entry name" value="Q_MOTIF"/>
    <property type="match status" value="1"/>
</dbReference>
<evidence type="ECO:0000256" key="7">
    <source>
        <dbReference type="SAM" id="MobiDB-lite"/>
    </source>
</evidence>
<evidence type="ECO:0000313" key="12">
    <source>
        <dbReference type="Proteomes" id="UP000012073"/>
    </source>
</evidence>
<dbReference type="GeneID" id="17319030"/>
<dbReference type="KEGG" id="ccp:CHC_T00010014001"/>
<dbReference type="InterPro" id="IPR027417">
    <property type="entry name" value="P-loop_NTPase"/>
</dbReference>
<dbReference type="PANTHER" id="PTHR47959:SF24">
    <property type="entry name" value="ATP-DEPENDENT RNA HELICASE"/>
    <property type="match status" value="1"/>
</dbReference>
<dbReference type="EMBL" id="HG002301">
    <property type="protein sequence ID" value="CDF41023.1"/>
    <property type="molecule type" value="Genomic_DNA"/>
</dbReference>
<evidence type="ECO:0000256" key="4">
    <source>
        <dbReference type="ARBA" id="ARBA00022840"/>
    </source>
</evidence>
<protein>
    <submittedName>
        <fullName evidence="11">DEAD (Asp-Glu-Ala-Asp) box polypeptide</fullName>
    </submittedName>
</protein>
<dbReference type="OrthoDB" id="10261904at2759"/>
<dbReference type="GO" id="GO:0005829">
    <property type="term" value="C:cytosol"/>
    <property type="evidence" value="ECO:0007669"/>
    <property type="project" value="TreeGrafter"/>
</dbReference>
<evidence type="ECO:0000256" key="5">
    <source>
        <dbReference type="PROSITE-ProRule" id="PRU00552"/>
    </source>
</evidence>
<dbReference type="PANTHER" id="PTHR47959">
    <property type="entry name" value="ATP-DEPENDENT RNA HELICASE RHLE-RELATED"/>
    <property type="match status" value="1"/>
</dbReference>
<dbReference type="InterPro" id="IPR014014">
    <property type="entry name" value="RNA_helicase_DEAD_Q_motif"/>
</dbReference>
<dbReference type="InterPro" id="IPR050079">
    <property type="entry name" value="DEAD_box_RNA_helicase"/>
</dbReference>
<dbReference type="SMART" id="SM00490">
    <property type="entry name" value="HELICc"/>
    <property type="match status" value="1"/>
</dbReference>
<organism evidence="11 12">
    <name type="scientific">Chondrus crispus</name>
    <name type="common">Carrageen Irish moss</name>
    <name type="synonym">Polymorpha crispa</name>
    <dbReference type="NCBI Taxonomy" id="2769"/>
    <lineage>
        <taxon>Eukaryota</taxon>
        <taxon>Rhodophyta</taxon>
        <taxon>Florideophyceae</taxon>
        <taxon>Rhodymeniophycidae</taxon>
        <taxon>Gigartinales</taxon>
        <taxon>Gigartinaceae</taxon>
        <taxon>Chondrus</taxon>
    </lineage>
</organism>
<evidence type="ECO:0000259" key="10">
    <source>
        <dbReference type="PROSITE" id="PS51195"/>
    </source>
</evidence>
<dbReference type="GO" id="GO:0003676">
    <property type="term" value="F:nucleic acid binding"/>
    <property type="evidence" value="ECO:0007669"/>
    <property type="project" value="InterPro"/>
</dbReference>